<dbReference type="EMBL" id="CP000828">
    <property type="protein sequence ID" value="ABW25963.1"/>
    <property type="molecule type" value="Genomic_DNA"/>
</dbReference>
<protein>
    <submittedName>
        <fullName evidence="1">Uncharacterized protein</fullName>
    </submittedName>
</protein>
<dbReference type="Proteomes" id="UP000000268">
    <property type="component" value="Chromosome"/>
</dbReference>
<dbReference type="RefSeq" id="WP_012161528.1">
    <property type="nucleotide sequence ID" value="NC_009925.1"/>
</dbReference>
<dbReference type="STRING" id="329726.AM1_0921"/>
<dbReference type="AlphaFoldDB" id="B0BZN7"/>
<evidence type="ECO:0000313" key="2">
    <source>
        <dbReference type="Proteomes" id="UP000000268"/>
    </source>
</evidence>
<gene>
    <name evidence="1" type="ordered locus">AM1_0921</name>
</gene>
<accession>B0BZN7</accession>
<dbReference type="InterPro" id="IPR036584">
    <property type="entry name" value="FliS_sf"/>
</dbReference>
<reference evidence="1 2" key="1">
    <citation type="journal article" date="2008" name="Proc. Natl. Acad. Sci. U.S.A.">
        <title>Niche adaptation and genome expansion in the chlorophyll d-producing cyanobacterium Acaryochloris marina.</title>
        <authorList>
            <person name="Swingley W.D."/>
            <person name="Chen M."/>
            <person name="Cheung P.C."/>
            <person name="Conrad A.L."/>
            <person name="Dejesa L.C."/>
            <person name="Hao J."/>
            <person name="Honchak B.M."/>
            <person name="Karbach L.E."/>
            <person name="Kurdoglu A."/>
            <person name="Lahiri S."/>
            <person name="Mastrian S.D."/>
            <person name="Miyashita H."/>
            <person name="Page L."/>
            <person name="Ramakrishna P."/>
            <person name="Satoh S."/>
            <person name="Sattley W.M."/>
            <person name="Shimada Y."/>
            <person name="Taylor H.L."/>
            <person name="Tomo T."/>
            <person name="Tsuchiya T."/>
            <person name="Wang Z.T."/>
            <person name="Raymond J."/>
            <person name="Mimuro M."/>
            <person name="Blankenship R.E."/>
            <person name="Touchman J.W."/>
        </authorList>
    </citation>
    <scope>NUCLEOTIDE SEQUENCE [LARGE SCALE GENOMIC DNA]</scope>
    <source>
        <strain evidence="2">MBIC 11017</strain>
    </source>
</reference>
<organism evidence="1 2">
    <name type="scientific">Acaryochloris marina (strain MBIC 11017)</name>
    <dbReference type="NCBI Taxonomy" id="329726"/>
    <lineage>
        <taxon>Bacteria</taxon>
        <taxon>Bacillati</taxon>
        <taxon>Cyanobacteriota</taxon>
        <taxon>Cyanophyceae</taxon>
        <taxon>Acaryochloridales</taxon>
        <taxon>Acaryochloridaceae</taxon>
        <taxon>Acaryochloris</taxon>
    </lineage>
</organism>
<dbReference type="OrthoDB" id="571584at2"/>
<dbReference type="GO" id="GO:0044780">
    <property type="term" value="P:bacterial-type flagellum assembly"/>
    <property type="evidence" value="ECO:0007669"/>
    <property type="project" value="InterPro"/>
</dbReference>
<evidence type="ECO:0000313" key="1">
    <source>
        <dbReference type="EMBL" id="ABW25963.1"/>
    </source>
</evidence>
<name>B0BZN7_ACAM1</name>
<dbReference type="SUPFAM" id="SSF101116">
    <property type="entry name" value="Flagellar export chaperone FliS"/>
    <property type="match status" value="1"/>
</dbReference>
<keyword evidence="2" id="KW-1185">Reference proteome</keyword>
<dbReference type="HOGENOM" id="CLU_1459022_0_0_3"/>
<sequence length="188" mass="22139">MGEAKRRKQILGDTYGQTSFILIKGERQFEEHFQKFCQAWERKLKEISGASKADAELTDAEIQEKDQTFQAWLTQYLQDYRPQDRERLTGGLLDFLYAEMEKLEQEEDPEKLQQKISNWVLEALTLFTLLKPHLTVEQQQDYAHPLLELYEIMLNEVKEDMATEQREEAQKSLTEMFAVCLDIPAVEE</sequence>
<dbReference type="KEGG" id="amr:AM1_0921"/>
<proteinExistence type="predicted"/>